<protein>
    <submittedName>
        <fullName evidence="2">Uncharacterized protein</fullName>
    </submittedName>
</protein>
<feature type="transmembrane region" description="Helical" evidence="1">
    <location>
        <begin position="75"/>
        <end position="95"/>
    </location>
</feature>
<name>A0A1T4YEW0_9BACT</name>
<evidence type="ECO:0000313" key="2">
    <source>
        <dbReference type="EMBL" id="SKB00230.1"/>
    </source>
</evidence>
<dbReference type="Proteomes" id="UP000190774">
    <property type="component" value="Unassembled WGS sequence"/>
</dbReference>
<accession>A0A1T4YEW0</accession>
<keyword evidence="3" id="KW-1185">Reference proteome</keyword>
<proteinExistence type="predicted"/>
<evidence type="ECO:0000256" key="1">
    <source>
        <dbReference type="SAM" id="Phobius"/>
    </source>
</evidence>
<organism evidence="2 3">
    <name type="scientific">Prosthecobacter debontii</name>
    <dbReference type="NCBI Taxonomy" id="48467"/>
    <lineage>
        <taxon>Bacteria</taxon>
        <taxon>Pseudomonadati</taxon>
        <taxon>Verrucomicrobiota</taxon>
        <taxon>Verrucomicrobiia</taxon>
        <taxon>Verrucomicrobiales</taxon>
        <taxon>Verrucomicrobiaceae</taxon>
        <taxon>Prosthecobacter</taxon>
    </lineage>
</organism>
<feature type="transmembrane region" description="Helical" evidence="1">
    <location>
        <begin position="46"/>
        <end position="69"/>
    </location>
</feature>
<gene>
    <name evidence="2" type="ORF">SAMN02745166_03100</name>
</gene>
<dbReference type="AlphaFoldDB" id="A0A1T4YEW0"/>
<reference evidence="3" key="1">
    <citation type="submission" date="2017-02" db="EMBL/GenBank/DDBJ databases">
        <authorList>
            <person name="Varghese N."/>
            <person name="Submissions S."/>
        </authorList>
    </citation>
    <scope>NUCLEOTIDE SEQUENCE [LARGE SCALE GENOMIC DNA]</scope>
    <source>
        <strain evidence="3">ATCC 700200</strain>
    </source>
</reference>
<sequence>MNIHVTKANKALVATARSSLSHERSLALAVAIALTFSKMKLPAIKVYWLSWAGITCGALGLKMMLFWVAPKFDTSSFFIVYLVGVWLPIVVLNFLEGKALASSVRKAQASGWGEVSELIGQGESWSNRFKMMSFLFSPEDFGDREFLMIKLRYRSFLKFVLFALLSFPIVAGLLSL</sequence>
<keyword evidence="1" id="KW-0812">Transmembrane</keyword>
<evidence type="ECO:0000313" key="3">
    <source>
        <dbReference type="Proteomes" id="UP000190774"/>
    </source>
</evidence>
<feature type="transmembrane region" description="Helical" evidence="1">
    <location>
        <begin position="156"/>
        <end position="174"/>
    </location>
</feature>
<dbReference type="EMBL" id="FUYE01000010">
    <property type="protein sequence ID" value="SKB00230.1"/>
    <property type="molecule type" value="Genomic_DNA"/>
</dbReference>
<dbReference type="RefSeq" id="WP_078814295.1">
    <property type="nucleotide sequence ID" value="NZ_FUYE01000010.1"/>
</dbReference>
<keyword evidence="1" id="KW-1133">Transmembrane helix</keyword>
<dbReference type="STRING" id="48467.SAMN02745166_03100"/>
<keyword evidence="1" id="KW-0472">Membrane</keyword>